<dbReference type="PANTHER" id="PTHR44688">
    <property type="entry name" value="DNA-BINDING TRANSCRIPTIONAL ACTIVATOR DEVR_DOSR"/>
    <property type="match status" value="1"/>
</dbReference>
<evidence type="ECO:0000256" key="3">
    <source>
        <dbReference type="ARBA" id="ARBA00023163"/>
    </source>
</evidence>
<evidence type="ECO:0000259" key="5">
    <source>
        <dbReference type="PROSITE" id="PS50043"/>
    </source>
</evidence>
<dbReference type="Proteomes" id="UP000019849">
    <property type="component" value="Unassembled WGS sequence"/>
</dbReference>
<protein>
    <submittedName>
        <fullName evidence="7">LuxR family transcriptional regulator</fullName>
    </submittedName>
</protein>
<sequence length="257" mass="27886">MTDPIHTGAGPAASGEQPDETDAARRVMLMVAMPGVISTSLIRAIELEFPWVVVEQRLDVAAACQPFDEPLALILCEPHTLPAVEAIASEILRIHPLASAAAIEHGDREPSLHLKDALRSRLVRGVLPMNLRLDVWLSVVRLLLHGGEYFPARMFFSQIAGGASPGTASGMTDESRAIADDDELATLTARELQILEMVARGLQNKTIAAEFSLSEHTVKVHLHNIIGKLGVQNRSEAAARFREGISARADGIFRVRK</sequence>
<dbReference type="SUPFAM" id="SSF46894">
    <property type="entry name" value="C-terminal effector domain of the bipartite response regulators"/>
    <property type="match status" value="1"/>
</dbReference>
<proteinExistence type="predicted"/>
<dbReference type="GO" id="GO:0006355">
    <property type="term" value="P:regulation of DNA-templated transcription"/>
    <property type="evidence" value="ECO:0007669"/>
    <property type="project" value="InterPro"/>
</dbReference>
<evidence type="ECO:0000256" key="1">
    <source>
        <dbReference type="ARBA" id="ARBA00023015"/>
    </source>
</evidence>
<dbReference type="EMBL" id="SNZF01000006">
    <property type="protein sequence ID" value="TDR36193.1"/>
    <property type="molecule type" value="Genomic_DNA"/>
</dbReference>
<keyword evidence="1" id="KW-0805">Transcription regulation</keyword>
<dbReference type="RefSeq" id="WP_245264661.1">
    <property type="nucleotide sequence ID" value="NZ_KK073881.1"/>
</dbReference>
<keyword evidence="3" id="KW-0804">Transcription</keyword>
<dbReference type="SMART" id="SM00421">
    <property type="entry name" value="HTH_LUXR"/>
    <property type="match status" value="1"/>
</dbReference>
<evidence type="ECO:0000313" key="9">
    <source>
        <dbReference type="Proteomes" id="UP000294958"/>
    </source>
</evidence>
<dbReference type="PROSITE" id="PS00622">
    <property type="entry name" value="HTH_LUXR_1"/>
    <property type="match status" value="1"/>
</dbReference>
<dbReference type="HOGENOM" id="CLU_092053_0_0_5"/>
<dbReference type="InterPro" id="IPR016032">
    <property type="entry name" value="Sig_transdc_resp-reg_C-effctor"/>
</dbReference>
<keyword evidence="9" id="KW-1185">Reference proteome</keyword>
<dbReference type="eggNOG" id="COG2197">
    <property type="taxonomic scope" value="Bacteria"/>
</dbReference>
<keyword evidence="2" id="KW-0238">DNA-binding</keyword>
<organism evidence="6 8">
    <name type="scientific">Aquamicrobium defluvii</name>
    <dbReference type="NCBI Taxonomy" id="69279"/>
    <lineage>
        <taxon>Bacteria</taxon>
        <taxon>Pseudomonadati</taxon>
        <taxon>Pseudomonadota</taxon>
        <taxon>Alphaproteobacteria</taxon>
        <taxon>Hyphomicrobiales</taxon>
        <taxon>Phyllobacteriaceae</taxon>
        <taxon>Aquamicrobium</taxon>
    </lineage>
</organism>
<dbReference type="Proteomes" id="UP000294958">
    <property type="component" value="Unassembled WGS sequence"/>
</dbReference>
<accession>A0A011USW8</accession>
<dbReference type="GO" id="GO:0003677">
    <property type="term" value="F:DNA binding"/>
    <property type="evidence" value="ECO:0007669"/>
    <property type="project" value="UniProtKB-KW"/>
</dbReference>
<dbReference type="PANTHER" id="PTHR44688:SF16">
    <property type="entry name" value="DNA-BINDING TRANSCRIPTIONAL ACTIVATOR DEVR_DOSR"/>
    <property type="match status" value="1"/>
</dbReference>
<comment type="caution">
    <text evidence="6">The sequence shown here is derived from an EMBL/GenBank/DDBJ whole genome shotgun (WGS) entry which is preliminary data.</text>
</comment>
<dbReference type="AlphaFoldDB" id="A0A011USW8"/>
<dbReference type="InterPro" id="IPR036388">
    <property type="entry name" value="WH-like_DNA-bd_sf"/>
</dbReference>
<evidence type="ECO:0000313" key="6">
    <source>
        <dbReference type="EMBL" id="EXL09356.1"/>
    </source>
</evidence>
<dbReference type="PROSITE" id="PS50043">
    <property type="entry name" value="HTH_LUXR_2"/>
    <property type="match status" value="1"/>
</dbReference>
<dbReference type="STRING" id="69279.BG36_22160"/>
<reference evidence="6 8" key="1">
    <citation type="submission" date="2014-02" db="EMBL/GenBank/DDBJ databases">
        <title>Aquamicrobium defluvii Genome sequencing.</title>
        <authorList>
            <person name="Wang X."/>
        </authorList>
    </citation>
    <scope>NUCLEOTIDE SEQUENCE [LARGE SCALE GENOMIC DNA]</scope>
    <source>
        <strain evidence="6 8">W13Z1</strain>
    </source>
</reference>
<dbReference type="PRINTS" id="PR00038">
    <property type="entry name" value="HTHLUXR"/>
</dbReference>
<dbReference type="EMBL" id="JENY01000007">
    <property type="protein sequence ID" value="EXL09356.1"/>
    <property type="molecule type" value="Genomic_DNA"/>
</dbReference>
<evidence type="ECO:0000256" key="4">
    <source>
        <dbReference type="SAM" id="MobiDB-lite"/>
    </source>
</evidence>
<feature type="region of interest" description="Disordered" evidence="4">
    <location>
        <begin position="1"/>
        <end position="20"/>
    </location>
</feature>
<dbReference type="InterPro" id="IPR000792">
    <property type="entry name" value="Tscrpt_reg_LuxR_C"/>
</dbReference>
<name>A0A011USW8_9HYPH</name>
<evidence type="ECO:0000256" key="2">
    <source>
        <dbReference type="ARBA" id="ARBA00023125"/>
    </source>
</evidence>
<evidence type="ECO:0000313" key="8">
    <source>
        <dbReference type="Proteomes" id="UP000019849"/>
    </source>
</evidence>
<evidence type="ECO:0000313" key="7">
    <source>
        <dbReference type="EMBL" id="TDR36193.1"/>
    </source>
</evidence>
<gene>
    <name evidence="6" type="ORF">BG36_22160</name>
    <name evidence="7" type="ORF">DES43_10692</name>
</gene>
<dbReference type="PATRIC" id="fig|69279.3.peg.1352"/>
<dbReference type="Gene3D" id="1.10.10.10">
    <property type="entry name" value="Winged helix-like DNA-binding domain superfamily/Winged helix DNA-binding domain"/>
    <property type="match status" value="1"/>
</dbReference>
<dbReference type="Pfam" id="PF00196">
    <property type="entry name" value="GerE"/>
    <property type="match status" value="1"/>
</dbReference>
<reference evidence="7 9" key="2">
    <citation type="submission" date="2019-03" db="EMBL/GenBank/DDBJ databases">
        <title>Genomic Encyclopedia of Type Strains, Phase IV (KMG-IV): sequencing the most valuable type-strain genomes for metagenomic binning, comparative biology and taxonomic classification.</title>
        <authorList>
            <person name="Goeker M."/>
        </authorList>
    </citation>
    <scope>NUCLEOTIDE SEQUENCE [LARGE SCALE GENOMIC DNA]</scope>
    <source>
        <strain evidence="7 9">DSM 11603</strain>
    </source>
</reference>
<feature type="domain" description="HTH luxR-type" evidence="5">
    <location>
        <begin position="180"/>
        <end position="245"/>
    </location>
</feature>
<dbReference type="CDD" id="cd06170">
    <property type="entry name" value="LuxR_C_like"/>
    <property type="match status" value="1"/>
</dbReference>